<proteinExistence type="inferred from homology"/>
<feature type="transmembrane region" description="Helical" evidence="7">
    <location>
        <begin position="66"/>
        <end position="86"/>
    </location>
</feature>
<evidence type="ECO:0000313" key="8">
    <source>
        <dbReference type="Ensembl" id="ENSSSUP00005007453.1"/>
    </source>
</evidence>
<keyword evidence="7" id="KW-1133">Transmembrane helix</keyword>
<organism evidence="8 9">
    <name type="scientific">Suricata suricatta</name>
    <name type="common">Meerkat</name>
    <dbReference type="NCBI Taxonomy" id="37032"/>
    <lineage>
        <taxon>Eukaryota</taxon>
        <taxon>Metazoa</taxon>
        <taxon>Chordata</taxon>
        <taxon>Craniata</taxon>
        <taxon>Vertebrata</taxon>
        <taxon>Euteleostomi</taxon>
        <taxon>Mammalia</taxon>
        <taxon>Eutheria</taxon>
        <taxon>Laurasiatheria</taxon>
        <taxon>Carnivora</taxon>
        <taxon>Feliformia</taxon>
        <taxon>Herpestidae</taxon>
        <taxon>Suricata</taxon>
    </lineage>
</organism>
<keyword evidence="9" id="KW-1185">Reference proteome</keyword>
<keyword evidence="4 7" id="KW-0812">Transmembrane</keyword>
<dbReference type="AlphaFoldDB" id="A0A673T6C2"/>
<dbReference type="Proteomes" id="UP000472268">
    <property type="component" value="Chromosome 10"/>
</dbReference>
<accession>A0A673T6C2</accession>
<evidence type="ECO:0000256" key="3">
    <source>
        <dbReference type="ARBA" id="ARBA00022448"/>
    </source>
</evidence>
<dbReference type="GO" id="GO:0016020">
    <property type="term" value="C:membrane"/>
    <property type="evidence" value="ECO:0007669"/>
    <property type="project" value="UniProtKB-SubCell"/>
</dbReference>
<evidence type="ECO:0000256" key="5">
    <source>
        <dbReference type="ARBA" id="ARBA00023065"/>
    </source>
</evidence>
<evidence type="ECO:0000256" key="2">
    <source>
        <dbReference type="ARBA" id="ARBA00005948"/>
    </source>
</evidence>
<evidence type="ECO:0000256" key="4">
    <source>
        <dbReference type="ARBA" id="ARBA00022692"/>
    </source>
</evidence>
<keyword evidence="5 7" id="KW-0406">Ion transport</keyword>
<dbReference type="Ensembl" id="ENSSSUT00005008620.1">
    <property type="protein sequence ID" value="ENSSSUP00005007453.1"/>
    <property type="gene ID" value="ENSSSUG00005004850.1"/>
</dbReference>
<dbReference type="Pfam" id="PF02038">
    <property type="entry name" value="ATP1G1_PLM_MAT8"/>
    <property type="match status" value="1"/>
</dbReference>
<reference evidence="8" key="3">
    <citation type="submission" date="2025-09" db="UniProtKB">
        <authorList>
            <consortium name="Ensembl"/>
        </authorList>
    </citation>
    <scope>IDENTIFICATION</scope>
</reference>
<dbReference type="InterPro" id="IPR000272">
    <property type="entry name" value="Ion-transport_regulator_FXYD"/>
</dbReference>
<dbReference type="CDD" id="cd20322">
    <property type="entry name" value="FXYD4"/>
    <property type="match status" value="1"/>
</dbReference>
<evidence type="ECO:0000256" key="1">
    <source>
        <dbReference type="ARBA" id="ARBA00004167"/>
    </source>
</evidence>
<name>A0A673T6C2_SURSU</name>
<evidence type="ECO:0000256" key="7">
    <source>
        <dbReference type="RuleBase" id="RU364131"/>
    </source>
</evidence>
<reference evidence="8 9" key="1">
    <citation type="submission" date="2019-05" db="EMBL/GenBank/DDBJ databases">
        <title>A Chromosome-scale Meerkat (S. suricatta) Genome Assembly.</title>
        <authorList>
            <person name="Dudchenko O."/>
            <person name="Lieberman Aiden E."/>
            <person name="Tung J."/>
            <person name="Barreiro L.B."/>
            <person name="Clutton-Brock T.H."/>
        </authorList>
    </citation>
    <scope>NUCLEOTIDE SEQUENCE [LARGE SCALE GENOMIC DNA]</scope>
</reference>
<keyword evidence="3 7" id="KW-0813">Transport</keyword>
<sequence length="106" mass="11113">NQLGHPGAPRSLSQVGSGEWLSALPCSSILKRATWGLPFTLAGLPASEAEDLVDKDSPFYYDRESLPLGGMSFEGLLCIAGILIALSGKCRFKATPLITQGSASTC</sequence>
<dbReference type="PANTHER" id="PTHR14132:SF10">
    <property type="entry name" value="FXYD DOMAIN-CONTAINING ION TRANSPORT REGULATOR 4"/>
    <property type="match status" value="1"/>
</dbReference>
<dbReference type="PANTHER" id="PTHR14132">
    <property type="entry name" value="SODIUM/POTASSIUM-TRANSPORTING ATPASE SUBUNIT GAMMA"/>
    <property type="match status" value="1"/>
</dbReference>
<dbReference type="GO" id="GO:0017080">
    <property type="term" value="F:sodium channel regulator activity"/>
    <property type="evidence" value="ECO:0007669"/>
    <property type="project" value="TreeGrafter"/>
</dbReference>
<comment type="similarity">
    <text evidence="2 7">Belongs to the FXYD family.</text>
</comment>
<dbReference type="InterPro" id="IPR047283">
    <property type="entry name" value="FXYD4"/>
</dbReference>
<comment type="subcellular location">
    <subcellularLocation>
        <location evidence="1">Membrane</location>
        <topology evidence="1">Single-pass membrane protein</topology>
    </subcellularLocation>
</comment>
<reference evidence="8" key="2">
    <citation type="submission" date="2025-08" db="UniProtKB">
        <authorList>
            <consortium name="Ensembl"/>
        </authorList>
    </citation>
    <scope>IDENTIFICATION</scope>
</reference>
<protein>
    <recommendedName>
        <fullName evidence="7">FXYD domain-containing ion transport regulator</fullName>
    </recommendedName>
</protein>
<evidence type="ECO:0000256" key="6">
    <source>
        <dbReference type="ARBA" id="ARBA00023136"/>
    </source>
</evidence>
<keyword evidence="6 7" id="KW-0472">Membrane</keyword>
<dbReference type="GO" id="GO:0071805">
    <property type="term" value="P:potassium ion transmembrane transport"/>
    <property type="evidence" value="ECO:0007669"/>
    <property type="project" value="InterPro"/>
</dbReference>
<evidence type="ECO:0000313" key="9">
    <source>
        <dbReference type="Proteomes" id="UP000472268"/>
    </source>
</evidence>
<dbReference type="GO" id="GO:0043269">
    <property type="term" value="P:regulation of monoatomic ion transport"/>
    <property type="evidence" value="ECO:0007669"/>
    <property type="project" value="InterPro"/>
</dbReference>
<dbReference type="Gene3D" id="1.20.5.780">
    <property type="entry name" value="Single helix bin"/>
    <property type="match status" value="1"/>
</dbReference>